<dbReference type="OrthoDB" id="6509890at2759"/>
<keyword evidence="4" id="KW-1185">Reference proteome</keyword>
<dbReference type="EMBL" id="DS768650">
    <property type="protein sequence ID" value="EEC08994.1"/>
    <property type="molecule type" value="Genomic_DNA"/>
</dbReference>
<dbReference type="AlphaFoldDB" id="B7PQX2"/>
<accession>B7PQX2</accession>
<evidence type="ECO:0000313" key="2">
    <source>
        <dbReference type="EMBL" id="EEC08994.1"/>
    </source>
</evidence>
<dbReference type="Proteomes" id="UP000001555">
    <property type="component" value="Unassembled WGS sequence"/>
</dbReference>
<dbReference type="HOGENOM" id="CLU_129491_0_0_1"/>
<dbReference type="EnsemblMetazoa" id="ISCW018906-RA">
    <property type="protein sequence ID" value="ISCW018906-PA"/>
    <property type="gene ID" value="ISCW018906"/>
</dbReference>
<dbReference type="EMBL" id="ABJB011111899">
    <property type="status" value="NOT_ANNOTATED_CDS"/>
    <property type="molecule type" value="Genomic_DNA"/>
</dbReference>
<sequence length="178" mass="19580">MKQVTAALLVIFFVTSGWCLEKEEILDVIVDKESNRVGQQAIQVGQILRECAQGIEVHVAQNHGLENETAEYFFKRLWAGVQKVVEKVTNAIGRASEGLNYITKAAEVITAVIGEKLGSYTLSEDQVSYPNLLTELGKNLDSMGKSLIQKGSELCSTCSQKKLGDIEKNFVKKVLSSL</sequence>
<feature type="signal peptide" evidence="1">
    <location>
        <begin position="1"/>
        <end position="19"/>
    </location>
</feature>
<dbReference type="VEuPathDB" id="VectorBase:ISCW018906"/>
<dbReference type="InParanoid" id="B7PQX2"/>
<evidence type="ECO:0000256" key="1">
    <source>
        <dbReference type="SAM" id="SignalP"/>
    </source>
</evidence>
<reference evidence="2 4" key="1">
    <citation type="submission" date="2008-03" db="EMBL/GenBank/DDBJ databases">
        <title>Annotation of Ixodes scapularis.</title>
        <authorList>
            <consortium name="Ixodes scapularis Genome Project Consortium"/>
            <person name="Caler E."/>
            <person name="Hannick L.I."/>
            <person name="Bidwell S."/>
            <person name="Joardar V."/>
            <person name="Thiagarajan M."/>
            <person name="Amedeo P."/>
            <person name="Galinsky K.J."/>
            <person name="Schobel S."/>
            <person name="Inman J."/>
            <person name="Hostetler J."/>
            <person name="Miller J."/>
            <person name="Hammond M."/>
            <person name="Megy K."/>
            <person name="Lawson D."/>
            <person name="Kodira C."/>
            <person name="Sutton G."/>
            <person name="Meyer J."/>
            <person name="Hill C.A."/>
            <person name="Birren B."/>
            <person name="Nene V."/>
            <person name="Collins F."/>
            <person name="Alarcon-Chaidez F."/>
            <person name="Wikel S."/>
            <person name="Strausberg R."/>
        </authorList>
    </citation>
    <scope>NUCLEOTIDE SEQUENCE [LARGE SCALE GENOMIC DNA]</scope>
    <source>
        <strain evidence="4">Wikel</strain>
        <strain evidence="2">Wikel colony</strain>
    </source>
</reference>
<dbReference type="PaxDb" id="6945-B7PQX2"/>
<organism>
    <name type="scientific">Ixodes scapularis</name>
    <name type="common">Black-legged tick</name>
    <name type="synonym">Deer tick</name>
    <dbReference type="NCBI Taxonomy" id="6945"/>
    <lineage>
        <taxon>Eukaryota</taxon>
        <taxon>Metazoa</taxon>
        <taxon>Ecdysozoa</taxon>
        <taxon>Arthropoda</taxon>
        <taxon>Chelicerata</taxon>
        <taxon>Arachnida</taxon>
        <taxon>Acari</taxon>
        <taxon>Parasitiformes</taxon>
        <taxon>Ixodida</taxon>
        <taxon>Ixodoidea</taxon>
        <taxon>Ixodidae</taxon>
        <taxon>Ixodinae</taxon>
        <taxon>Ixodes</taxon>
    </lineage>
</organism>
<name>B7PQX2_IXOSC</name>
<evidence type="ECO:0000313" key="3">
    <source>
        <dbReference type="EnsemblMetazoa" id="ISCW018906-PA"/>
    </source>
</evidence>
<feature type="chain" id="PRO_5010826356" evidence="1">
    <location>
        <begin position="20"/>
        <end position="178"/>
    </location>
</feature>
<gene>
    <name evidence="2" type="ORF">IscW_ISCW018906</name>
</gene>
<dbReference type="EMBL" id="ABJB010780811">
    <property type="status" value="NOT_ANNOTATED_CDS"/>
    <property type="molecule type" value="Genomic_DNA"/>
</dbReference>
<dbReference type="VEuPathDB" id="VectorBase:ISCP_026425"/>
<evidence type="ECO:0000313" key="4">
    <source>
        <dbReference type="Proteomes" id="UP000001555"/>
    </source>
</evidence>
<keyword evidence="1" id="KW-0732">Signal</keyword>
<dbReference type="VEuPathDB" id="VectorBase:ISCI018906"/>
<dbReference type="EMBL" id="ABJB011004862">
    <property type="status" value="NOT_ANNOTATED_CDS"/>
    <property type="molecule type" value="Genomic_DNA"/>
</dbReference>
<protein>
    <submittedName>
        <fullName evidence="2 3">Secreted protein, putative</fullName>
    </submittedName>
</protein>
<proteinExistence type="predicted"/>
<reference evidence="3" key="2">
    <citation type="submission" date="2020-05" db="UniProtKB">
        <authorList>
            <consortium name="EnsemblMetazoa"/>
        </authorList>
    </citation>
    <scope>IDENTIFICATION</scope>
    <source>
        <strain evidence="3">wikel</strain>
    </source>
</reference>